<keyword evidence="3" id="KW-0722">Serine protease inhibitor</keyword>
<gene>
    <name evidence="4" type="ORF">AAHA92_23663</name>
</gene>
<dbReference type="PRINTS" id="PR00292">
    <property type="entry name" value="POTATOINHBTR"/>
</dbReference>
<comment type="caution">
    <text evidence="4">The sequence shown here is derived from an EMBL/GenBank/DDBJ whole genome shotgun (WGS) entry which is preliminary data.</text>
</comment>
<name>A0ABD1GSR4_SALDI</name>
<keyword evidence="5" id="KW-1185">Reference proteome</keyword>
<evidence type="ECO:0000256" key="2">
    <source>
        <dbReference type="ARBA" id="ARBA00022690"/>
    </source>
</evidence>
<evidence type="ECO:0000313" key="4">
    <source>
        <dbReference type="EMBL" id="KAL1547156.1"/>
    </source>
</evidence>
<organism evidence="4 5">
    <name type="scientific">Salvia divinorum</name>
    <name type="common">Maria pastora</name>
    <name type="synonym">Diviner's sage</name>
    <dbReference type="NCBI Taxonomy" id="28513"/>
    <lineage>
        <taxon>Eukaryota</taxon>
        <taxon>Viridiplantae</taxon>
        <taxon>Streptophyta</taxon>
        <taxon>Embryophyta</taxon>
        <taxon>Tracheophyta</taxon>
        <taxon>Spermatophyta</taxon>
        <taxon>Magnoliopsida</taxon>
        <taxon>eudicotyledons</taxon>
        <taxon>Gunneridae</taxon>
        <taxon>Pentapetalae</taxon>
        <taxon>asterids</taxon>
        <taxon>lamiids</taxon>
        <taxon>Lamiales</taxon>
        <taxon>Lamiaceae</taxon>
        <taxon>Nepetoideae</taxon>
        <taxon>Mentheae</taxon>
        <taxon>Salviinae</taxon>
        <taxon>Salvia</taxon>
        <taxon>Salvia subgen. Calosphace</taxon>
    </lineage>
</organism>
<sequence>MKHLLLEFEINQSINRYRRYVKLSRKTSWPELVGKNGDDAAVVVENENRNVNAIVLKDGTPVTRDFRCDRVWVWVDDHGIVVRAPMVG</sequence>
<dbReference type="PROSITE" id="PS00285">
    <property type="entry name" value="POTATO_INHIBITOR"/>
    <property type="match status" value="1"/>
</dbReference>
<evidence type="ECO:0000256" key="1">
    <source>
        <dbReference type="ARBA" id="ARBA00008210"/>
    </source>
</evidence>
<dbReference type="GO" id="GO:0004867">
    <property type="term" value="F:serine-type endopeptidase inhibitor activity"/>
    <property type="evidence" value="ECO:0007669"/>
    <property type="project" value="UniProtKB-KW"/>
</dbReference>
<dbReference type="InterPro" id="IPR036354">
    <property type="entry name" value="Prot_inh_pot1_sf"/>
</dbReference>
<accession>A0ABD1GSR4</accession>
<dbReference type="EMBL" id="JBEAFC010000008">
    <property type="protein sequence ID" value="KAL1547156.1"/>
    <property type="molecule type" value="Genomic_DNA"/>
</dbReference>
<dbReference type="Proteomes" id="UP001567538">
    <property type="component" value="Unassembled WGS sequence"/>
</dbReference>
<dbReference type="InterPro" id="IPR000864">
    <property type="entry name" value="Prot_inh_pot1"/>
</dbReference>
<dbReference type="PANTHER" id="PTHR33091:SF83">
    <property type="entry name" value="SERINE PROTEASE INHIBITOR, POTATO INHIBITOR I-TYPE FAMILY PROTEIN-RELATED"/>
    <property type="match status" value="1"/>
</dbReference>
<dbReference type="AlphaFoldDB" id="A0ABD1GSR4"/>
<proteinExistence type="inferred from homology"/>
<evidence type="ECO:0000313" key="5">
    <source>
        <dbReference type="Proteomes" id="UP001567538"/>
    </source>
</evidence>
<dbReference type="PANTHER" id="PTHR33091">
    <property type="entry name" value="PROTEIN, PUTATIVE, EXPRESSED-RELATED"/>
    <property type="match status" value="1"/>
</dbReference>
<reference evidence="4 5" key="1">
    <citation type="submission" date="2024-06" db="EMBL/GenBank/DDBJ databases">
        <title>A chromosome level genome sequence of Diviner's sage (Salvia divinorum).</title>
        <authorList>
            <person name="Ford S.A."/>
            <person name="Ro D.-K."/>
            <person name="Ness R.W."/>
            <person name="Phillips M.A."/>
        </authorList>
    </citation>
    <scope>NUCLEOTIDE SEQUENCE [LARGE SCALE GENOMIC DNA]</scope>
    <source>
        <strain evidence="4">SAF-2024a</strain>
        <tissue evidence="4">Leaf</tissue>
    </source>
</reference>
<dbReference type="Gene3D" id="3.30.10.10">
    <property type="entry name" value="Trypsin Inhibitor V, subunit A"/>
    <property type="match status" value="1"/>
</dbReference>
<dbReference type="Pfam" id="PF00280">
    <property type="entry name" value="potato_inhibit"/>
    <property type="match status" value="1"/>
</dbReference>
<protein>
    <submittedName>
        <fullName evidence="4">Uncharacterized protein</fullName>
    </submittedName>
</protein>
<evidence type="ECO:0000256" key="3">
    <source>
        <dbReference type="ARBA" id="ARBA00022900"/>
    </source>
</evidence>
<dbReference type="SUPFAM" id="SSF54654">
    <property type="entry name" value="CI-2 family of serine protease inhibitors"/>
    <property type="match status" value="1"/>
</dbReference>
<comment type="similarity">
    <text evidence="1">Belongs to the protease inhibitor I13 (potato type I serine protease inhibitor) family.</text>
</comment>
<keyword evidence="2" id="KW-0646">Protease inhibitor</keyword>